<sequence length="608" mass="67172">MQGTAVLTPQTSRWSQRTLVTRLSDLIVEFARDWQLQHDLHPSFDMQLRSVIFLAAVIVQVSSGNKSTSKTLKLNGWYSCSEYTFSGTGSSDAQTAECATYSAPLCYPGVCEAPEWADQTVDIFVKRLRAADPKIATNVWLLQEGPGFASNDLESQMATLYRKLKGAANVYTMDHRGTGRSTFLDCSAAQAATSGSPAGNTIKPSEVPSCAKALERKYGDLASFSTTSAAKDLVTLVSEFSNGKNTIVYGVSYGSLLVERIMHLDPPQVTGYVLDGVATTTRATADLFPYFSRADTGFGEVGDAFMDLCAQDRGCSAHFKKPHTLASTLYDLLDEFDNNPNSTCAAIVGRLGLGSEEAPPSYNLRVFLGRLLQDSIMRNAIPPLVYRLNRCQVKDVDVLNYFFKTFAEIYRGLKGPYFSELLYYLIVFSEGWERPQPSMTEMTKRFTDYGIAAETYAIPPLYCAFSKEKSKACNKFKLGNYDVQGIIYKRDEYWNVSATIPSQASVLLMSSKLDPQTPHKYAKQLLKSLDGDNKELITFEYSVHGAVFSTQLDPEDLASETCGMKILASYLSTEGELASLDRSCVDEISRFNMTLLANYQGFFGVEDA</sequence>
<reference evidence="2" key="1">
    <citation type="submission" date="2018-10" db="EMBL/GenBank/DDBJ databases">
        <title>Effector identification in a new, highly contiguous assembly of the strawberry crown rot pathogen Phytophthora cactorum.</title>
        <authorList>
            <person name="Armitage A.D."/>
            <person name="Nellist C.F."/>
            <person name="Bates H."/>
            <person name="Vickerstaff R.J."/>
            <person name="Harrison R.J."/>
        </authorList>
    </citation>
    <scope>NUCLEOTIDE SEQUENCE</scope>
    <source>
        <strain evidence="2">P415</strain>
    </source>
</reference>
<comment type="caution">
    <text evidence="2">The sequence shown here is derived from an EMBL/GenBank/DDBJ whole genome shotgun (WGS) entry which is preliminary data.</text>
</comment>
<comment type="similarity">
    <text evidence="1">Belongs to the AB hydrolase superfamily.</text>
</comment>
<proteinExistence type="inferred from homology"/>
<name>A0A8T1GMX9_9STRA</name>
<protein>
    <recommendedName>
        <fullName evidence="4">AB hydrolase-1 domain-containing protein</fullName>
    </recommendedName>
</protein>
<evidence type="ECO:0000313" key="2">
    <source>
        <dbReference type="EMBL" id="KAG2998384.1"/>
    </source>
</evidence>
<accession>A0A8T1GMX9</accession>
<dbReference type="InterPro" id="IPR029058">
    <property type="entry name" value="AB_hydrolase_fold"/>
</dbReference>
<dbReference type="SUPFAM" id="SSF53474">
    <property type="entry name" value="alpha/beta-Hydrolases"/>
    <property type="match status" value="1"/>
</dbReference>
<dbReference type="Proteomes" id="UP000697107">
    <property type="component" value="Unassembled WGS sequence"/>
</dbReference>
<dbReference type="EMBL" id="RCML01000016">
    <property type="protein sequence ID" value="KAG2998384.1"/>
    <property type="molecule type" value="Genomic_DNA"/>
</dbReference>
<dbReference type="AlphaFoldDB" id="A0A8T1GMX9"/>
<organism evidence="2 3">
    <name type="scientific">Phytophthora cactorum</name>
    <dbReference type="NCBI Taxonomy" id="29920"/>
    <lineage>
        <taxon>Eukaryota</taxon>
        <taxon>Sar</taxon>
        <taxon>Stramenopiles</taxon>
        <taxon>Oomycota</taxon>
        <taxon>Peronosporomycetes</taxon>
        <taxon>Peronosporales</taxon>
        <taxon>Peronosporaceae</taxon>
        <taxon>Phytophthora</taxon>
    </lineage>
</organism>
<evidence type="ECO:0008006" key="4">
    <source>
        <dbReference type="Google" id="ProtNLM"/>
    </source>
</evidence>
<dbReference type="Gene3D" id="3.40.50.1820">
    <property type="entry name" value="alpha/beta hydrolase"/>
    <property type="match status" value="1"/>
</dbReference>
<evidence type="ECO:0000256" key="1">
    <source>
        <dbReference type="ARBA" id="ARBA00008645"/>
    </source>
</evidence>
<dbReference type="VEuPathDB" id="FungiDB:PC110_g15762"/>
<dbReference type="VEuPathDB" id="FungiDB:PC110_g15763"/>
<evidence type="ECO:0000313" key="3">
    <source>
        <dbReference type="Proteomes" id="UP000697107"/>
    </source>
</evidence>
<dbReference type="PANTHER" id="PTHR43039">
    <property type="entry name" value="ESTERASE-RELATED"/>
    <property type="match status" value="1"/>
</dbReference>
<gene>
    <name evidence="2" type="ORF">PC118_g1316</name>
</gene>